<dbReference type="PROSITE" id="PS50883">
    <property type="entry name" value="EAL"/>
    <property type="match status" value="1"/>
</dbReference>
<dbReference type="AlphaFoldDB" id="A0A1G9SZT8"/>
<sequence length="413" mass="46378">MNLFVARQPIFDFKRSVIAYELLFRRENRQAYDSSDGDKATEELIVNSFLNIGMDVLTNGKRAFINFTANGITSGIAELLPPDMVAVEILETVEPDRRVIEACRLLKRQGYVLALDDFVFRPGYEPLIGLADIIKVDFMLTKAGERAAVIQRFGRRNLRFLAEKVETQQDFQEAYDGGYSYFQGYFFSKPVIIARKGIPFGRLAAFQLLKTVNSTVLDLSQVEAVIKEELAFSYQLLKYINSSAFGLREEVRSIRHALILLGQRELQKWSSLIALREMGQDKPPELIRATQLRAHFGELIARQLKLGPASADAFLAGQLSLMDAVLDQPMDEILTELPLKKEIKAALLGDSNIYRDILNLCIAYERAEWNEIFCCAEKLGLDEAELPGLYLNALIAIGSAEVQGLHQPDGTGV</sequence>
<dbReference type="Proteomes" id="UP000214880">
    <property type="component" value="Unassembled WGS sequence"/>
</dbReference>
<accession>A0A1G9SZT8</accession>
<dbReference type="OrthoDB" id="9804751at2"/>
<dbReference type="PROSITE" id="PS51833">
    <property type="entry name" value="HDOD"/>
    <property type="match status" value="1"/>
</dbReference>
<dbReference type="InterPro" id="IPR013976">
    <property type="entry name" value="HDOD"/>
</dbReference>
<dbReference type="EMBL" id="FNHB01000004">
    <property type="protein sequence ID" value="SDM40365.1"/>
    <property type="molecule type" value="Genomic_DNA"/>
</dbReference>
<dbReference type="SUPFAM" id="SSF109604">
    <property type="entry name" value="HD-domain/PDEase-like"/>
    <property type="match status" value="1"/>
</dbReference>
<dbReference type="PANTHER" id="PTHR33525">
    <property type="match status" value="1"/>
</dbReference>
<dbReference type="Gene3D" id="3.20.20.450">
    <property type="entry name" value="EAL domain"/>
    <property type="match status" value="1"/>
</dbReference>
<evidence type="ECO:0000259" key="2">
    <source>
        <dbReference type="PROSITE" id="PS51833"/>
    </source>
</evidence>
<gene>
    <name evidence="3" type="ORF">SAMN04488502_104154</name>
</gene>
<name>A0A1G9SZT8_9FIRM</name>
<evidence type="ECO:0000313" key="3">
    <source>
        <dbReference type="EMBL" id="SDM40365.1"/>
    </source>
</evidence>
<dbReference type="PIRSF" id="PIRSF003180">
    <property type="entry name" value="DiGMPpdiest_YuxH"/>
    <property type="match status" value="1"/>
</dbReference>
<dbReference type="RefSeq" id="WP_092072337.1">
    <property type="nucleotide sequence ID" value="NZ_FNHB01000004.1"/>
</dbReference>
<dbReference type="InterPro" id="IPR014408">
    <property type="entry name" value="dGMP_Pdiesterase_EAL/HD-GYP"/>
</dbReference>
<keyword evidence="4" id="KW-1185">Reference proteome</keyword>
<protein>
    <submittedName>
        <fullName evidence="3">EAL and modified HD-GYP domain-containing signal transduction protein</fullName>
    </submittedName>
</protein>
<feature type="domain" description="EAL" evidence="1">
    <location>
        <begin position="1"/>
        <end position="204"/>
    </location>
</feature>
<reference evidence="3 4" key="1">
    <citation type="submission" date="2016-10" db="EMBL/GenBank/DDBJ databases">
        <authorList>
            <person name="de Groot N.N."/>
        </authorList>
    </citation>
    <scope>NUCLEOTIDE SEQUENCE [LARGE SCALE GENOMIC DNA]</scope>
    <source>
        <strain evidence="3 4">DSM 1736</strain>
    </source>
</reference>
<dbReference type="SMART" id="SM00052">
    <property type="entry name" value="EAL"/>
    <property type="match status" value="1"/>
</dbReference>
<dbReference type="Gene3D" id="1.10.3210.10">
    <property type="entry name" value="Hypothetical protein af1432"/>
    <property type="match status" value="1"/>
</dbReference>
<dbReference type="InterPro" id="IPR001633">
    <property type="entry name" value="EAL_dom"/>
</dbReference>
<dbReference type="Pfam" id="PF00563">
    <property type="entry name" value="EAL"/>
    <property type="match status" value="1"/>
</dbReference>
<organism evidence="3 4">
    <name type="scientific">Dendrosporobacter quercicolus</name>
    <dbReference type="NCBI Taxonomy" id="146817"/>
    <lineage>
        <taxon>Bacteria</taxon>
        <taxon>Bacillati</taxon>
        <taxon>Bacillota</taxon>
        <taxon>Negativicutes</taxon>
        <taxon>Selenomonadales</taxon>
        <taxon>Sporomusaceae</taxon>
        <taxon>Dendrosporobacter</taxon>
    </lineage>
</organism>
<evidence type="ECO:0000313" key="4">
    <source>
        <dbReference type="Proteomes" id="UP000214880"/>
    </source>
</evidence>
<dbReference type="InterPro" id="IPR035919">
    <property type="entry name" value="EAL_sf"/>
</dbReference>
<proteinExistence type="predicted"/>
<dbReference type="STRING" id="146817.SAMN04488502_104154"/>
<dbReference type="InterPro" id="IPR052340">
    <property type="entry name" value="RNase_Y/CdgJ"/>
</dbReference>
<feature type="domain" description="HDOD" evidence="2">
    <location>
        <begin position="198"/>
        <end position="385"/>
    </location>
</feature>
<dbReference type="PANTHER" id="PTHR33525:SF4">
    <property type="entry name" value="CYCLIC DI-GMP PHOSPHODIESTERASE CDGJ"/>
    <property type="match status" value="1"/>
</dbReference>
<dbReference type="SUPFAM" id="SSF141868">
    <property type="entry name" value="EAL domain-like"/>
    <property type="match status" value="1"/>
</dbReference>
<evidence type="ECO:0000259" key="1">
    <source>
        <dbReference type="PROSITE" id="PS50883"/>
    </source>
</evidence>
<dbReference type="Pfam" id="PF08668">
    <property type="entry name" value="HDOD"/>
    <property type="match status" value="1"/>
</dbReference>